<reference evidence="2" key="1">
    <citation type="submission" date="2018-10" db="EMBL/GenBank/DDBJ databases">
        <authorList>
            <person name="Peiro R."/>
            <person name="Begona"/>
            <person name="Cbmso G."/>
            <person name="Lopez M."/>
            <person name="Gonzalez S."/>
            <person name="Sacristan E."/>
            <person name="Castillo E."/>
        </authorList>
    </citation>
    <scope>NUCLEOTIDE SEQUENCE [LARGE SCALE GENOMIC DNA]</scope>
</reference>
<dbReference type="EMBL" id="UWOC01000128">
    <property type="protein sequence ID" value="VCU08367.1"/>
    <property type="molecule type" value="Genomic_DNA"/>
</dbReference>
<dbReference type="AlphaFoldDB" id="A0A3S4FBT1"/>
<accession>A0A3S4FBT1</accession>
<dbReference type="Proteomes" id="UP000289200">
    <property type="component" value="Unassembled WGS sequence"/>
</dbReference>
<gene>
    <name evidence="1" type="ORF">RHODGE_RHODGE_01539</name>
</gene>
<organism evidence="1 2">
    <name type="scientific">Rhodoplanes serenus</name>
    <dbReference type="NCBI Taxonomy" id="200615"/>
    <lineage>
        <taxon>Bacteria</taxon>
        <taxon>Pseudomonadati</taxon>
        <taxon>Pseudomonadota</taxon>
        <taxon>Alphaproteobacteria</taxon>
        <taxon>Hyphomicrobiales</taxon>
        <taxon>Nitrobacteraceae</taxon>
        <taxon>Rhodoplanes</taxon>
    </lineage>
</organism>
<sequence>MGSIAAIAIGPSLVMSATRADMATQSSTRMR</sequence>
<keyword evidence="2" id="KW-1185">Reference proteome</keyword>
<proteinExistence type="predicted"/>
<name>A0A3S4FBT1_9BRAD</name>
<protein>
    <submittedName>
        <fullName evidence="1">Uncharacterized protein</fullName>
    </submittedName>
</protein>
<evidence type="ECO:0000313" key="2">
    <source>
        <dbReference type="Proteomes" id="UP000289200"/>
    </source>
</evidence>
<comment type="caution">
    <text evidence="1">The sequence shown here is derived from an EMBL/GenBank/DDBJ whole genome shotgun (WGS) entry which is preliminary data.</text>
</comment>
<evidence type="ECO:0000313" key="1">
    <source>
        <dbReference type="EMBL" id="VCU08367.1"/>
    </source>
</evidence>